<dbReference type="Gene3D" id="3.80.10.10">
    <property type="entry name" value="Ribonuclease Inhibitor"/>
    <property type="match status" value="1"/>
</dbReference>
<dbReference type="InterPro" id="IPR032675">
    <property type="entry name" value="LRR_dom_sf"/>
</dbReference>
<accession>A0ABR1VES3</accession>
<dbReference type="SUPFAM" id="SSF52047">
    <property type="entry name" value="RNI-like"/>
    <property type="match status" value="1"/>
</dbReference>
<comment type="caution">
    <text evidence="2">The sequence shown here is derived from an EMBL/GenBank/DDBJ whole genome shotgun (WGS) entry which is preliminary data.</text>
</comment>
<feature type="region of interest" description="Disordered" evidence="1">
    <location>
        <begin position="496"/>
        <end position="534"/>
    </location>
</feature>
<sequence length="534" mass="59087">MLRPPRRLPGGMGGGLLPVPLPLAYAQDALAGQGGPALAVPCFPDPARRRPARVVPPLPPGEDSYPTDDDYARLFRFVGSVTDGPRREDLVASVRSLCVGHPSRTDRDKRWHSWHYSLSSTDAALHLRGFLAVFPPGSRYEASSSPGLFSKVDLIGGLLRLLPSLTELSLGNELLEPFEDYIPAYLEQEDYLCLRTFEVSTNAAGHSTYFKLKKLSKLEGRIIELSRDLRVLKLHLCDSLGLGRNAGDGDKEGLSPKFSLPHLQSLRITEGRLDADELCHLLSACPAAGSLREFVYDAAEVYLHVLHNCTGDSFRTPAENWMRTRKPDVDPSAVIAALEHLQPKLESLHLNVHQFMDIPHKGPFAPLRSLSDFTALRNLLLDWRSICGGYANQNDTDDTQRLVRLLPESIRSLYIVGCAQEIHPQRLGRSLEGLAAARDRGRFADLQRVGCDIRRSYRYWGTSSKNRDDPGGAGLNAAWKDMFGVGGVQFEYDLGWEGSPSPGGTYYDDTGYRESSGPFSPPISMSDYEIDEDL</sequence>
<evidence type="ECO:0000313" key="3">
    <source>
        <dbReference type="Proteomes" id="UP001446871"/>
    </source>
</evidence>
<gene>
    <name evidence="2" type="ORF">PG996_007606</name>
</gene>
<name>A0ABR1VES3_9PEZI</name>
<evidence type="ECO:0000313" key="2">
    <source>
        <dbReference type="EMBL" id="KAK8068494.1"/>
    </source>
</evidence>
<proteinExistence type="predicted"/>
<keyword evidence="3" id="KW-1185">Reference proteome</keyword>
<reference evidence="2 3" key="1">
    <citation type="submission" date="2023-01" db="EMBL/GenBank/DDBJ databases">
        <title>Analysis of 21 Apiospora genomes using comparative genomics revels a genus with tremendous synthesis potential of carbohydrate active enzymes and secondary metabolites.</title>
        <authorList>
            <person name="Sorensen T."/>
        </authorList>
    </citation>
    <scope>NUCLEOTIDE SEQUENCE [LARGE SCALE GENOMIC DNA]</scope>
    <source>
        <strain evidence="2 3">CBS 83171</strain>
    </source>
</reference>
<evidence type="ECO:0000256" key="1">
    <source>
        <dbReference type="SAM" id="MobiDB-lite"/>
    </source>
</evidence>
<dbReference type="Proteomes" id="UP001446871">
    <property type="component" value="Unassembled WGS sequence"/>
</dbReference>
<protein>
    <submittedName>
        <fullName evidence="2">Uncharacterized protein</fullName>
    </submittedName>
</protein>
<dbReference type="EMBL" id="JAQQWM010000004">
    <property type="protein sequence ID" value="KAK8068494.1"/>
    <property type="molecule type" value="Genomic_DNA"/>
</dbReference>
<organism evidence="2 3">
    <name type="scientific">Apiospora saccharicola</name>
    <dbReference type="NCBI Taxonomy" id="335842"/>
    <lineage>
        <taxon>Eukaryota</taxon>
        <taxon>Fungi</taxon>
        <taxon>Dikarya</taxon>
        <taxon>Ascomycota</taxon>
        <taxon>Pezizomycotina</taxon>
        <taxon>Sordariomycetes</taxon>
        <taxon>Xylariomycetidae</taxon>
        <taxon>Amphisphaeriales</taxon>
        <taxon>Apiosporaceae</taxon>
        <taxon>Apiospora</taxon>
    </lineage>
</organism>